<gene>
    <name evidence="1" type="ORF">SETIT_3G089600v2</name>
</gene>
<reference evidence="1" key="2">
    <citation type="submission" date="2015-07" db="EMBL/GenBank/DDBJ databases">
        <authorList>
            <person name="Noorani M."/>
        </authorList>
    </citation>
    <scope>NUCLEOTIDE SEQUENCE</scope>
    <source>
        <strain evidence="1">Yugu1</strain>
    </source>
</reference>
<sequence>MARRGLADGMHPLADAKPDLEEVVAGGLVGFCTATSPPDIASLPYLPALPLVTPSPATDELARLLLAHHNPFHLGRVAVPAYLRRRRCSLGGPPCPAPPPPPRRVQARALTPPRWMPPPVHGLRAGPYDAVVDALGRARQFDATWRVVVDASADGAASPRMVVVLETRYVTAGMTRQAIRTFDNMEAFVGRELDASEFATLLETLCKYKSPKVRDDETCSCMLADKIII</sequence>
<dbReference type="eggNOG" id="KOG4197">
    <property type="taxonomic scope" value="Eukaryota"/>
</dbReference>
<proteinExistence type="predicted"/>
<protein>
    <submittedName>
        <fullName evidence="1 2">Uncharacterized protein</fullName>
    </submittedName>
</protein>
<dbReference type="AlphaFoldDB" id="K3ZD51"/>
<accession>K3ZD51</accession>
<reference evidence="1 3" key="1">
    <citation type="journal article" date="2012" name="Nat. Biotechnol.">
        <title>Reference genome sequence of the model plant Setaria.</title>
        <authorList>
            <person name="Bennetzen J.L."/>
            <person name="Schmutz J."/>
            <person name="Wang H."/>
            <person name="Percifield R."/>
            <person name="Hawkins J."/>
            <person name="Pontaroli A.C."/>
            <person name="Estep M."/>
            <person name="Feng L."/>
            <person name="Vaughn J.N."/>
            <person name="Grimwood J."/>
            <person name="Jenkins J."/>
            <person name="Barry K."/>
            <person name="Lindquist E."/>
            <person name="Hellsten U."/>
            <person name="Deshpande S."/>
            <person name="Wang X."/>
            <person name="Wu X."/>
            <person name="Mitros T."/>
            <person name="Triplett J."/>
            <person name="Yang X."/>
            <person name="Ye C.Y."/>
            <person name="Mauro-Herrera M."/>
            <person name="Wang L."/>
            <person name="Li P."/>
            <person name="Sharma M."/>
            <person name="Sharma R."/>
            <person name="Ronald P.C."/>
            <person name="Panaud O."/>
            <person name="Kellogg E.A."/>
            <person name="Brutnell T.P."/>
            <person name="Doust A.N."/>
            <person name="Tuskan G.A."/>
            <person name="Rokhsar D."/>
            <person name="Devos K.M."/>
        </authorList>
    </citation>
    <scope>NUCLEOTIDE SEQUENCE [LARGE SCALE GENOMIC DNA]</scope>
    <source>
        <strain evidence="3">cv. Yugu1</strain>
        <strain evidence="1">Yugu1</strain>
    </source>
</reference>
<dbReference type="OrthoDB" id="185373at2759"/>
<name>K3ZD51_SETIT</name>
<dbReference type="EnsemblPlants" id="KQL13649">
    <property type="protein sequence ID" value="KQL13649"/>
    <property type="gene ID" value="SETIT_024484mg"/>
</dbReference>
<dbReference type="GO" id="GO:0005576">
    <property type="term" value="C:extracellular region"/>
    <property type="evidence" value="ECO:0007669"/>
    <property type="project" value="UniProtKB-SubCell"/>
</dbReference>
<evidence type="ECO:0000313" key="2">
    <source>
        <dbReference type="EnsemblPlants" id="KQL13649"/>
    </source>
</evidence>
<dbReference type="GO" id="GO:0005739">
    <property type="term" value="C:mitochondrion"/>
    <property type="evidence" value="ECO:0000318"/>
    <property type="project" value="GO_Central"/>
</dbReference>
<keyword evidence="3" id="KW-1185">Reference proteome</keyword>
<dbReference type="Proteomes" id="UP000004995">
    <property type="component" value="Unassembled WGS sequence"/>
</dbReference>
<dbReference type="HOGENOM" id="CLU_1211560_0_0_1"/>
<dbReference type="GO" id="GO:0003729">
    <property type="term" value="F:mRNA binding"/>
    <property type="evidence" value="ECO:0000318"/>
    <property type="project" value="GO_Central"/>
</dbReference>
<evidence type="ECO:0000313" key="3">
    <source>
        <dbReference type="Proteomes" id="UP000004995"/>
    </source>
</evidence>
<organism evidence="1">
    <name type="scientific">Setaria italica</name>
    <name type="common">Foxtail millet</name>
    <name type="synonym">Panicum italicum</name>
    <dbReference type="NCBI Taxonomy" id="4555"/>
    <lineage>
        <taxon>Eukaryota</taxon>
        <taxon>Viridiplantae</taxon>
        <taxon>Streptophyta</taxon>
        <taxon>Embryophyta</taxon>
        <taxon>Tracheophyta</taxon>
        <taxon>Spermatophyta</taxon>
        <taxon>Magnoliopsida</taxon>
        <taxon>Liliopsida</taxon>
        <taxon>Poales</taxon>
        <taxon>Poaceae</taxon>
        <taxon>PACMAD clade</taxon>
        <taxon>Panicoideae</taxon>
        <taxon>Panicodae</taxon>
        <taxon>Paniceae</taxon>
        <taxon>Cenchrinae</taxon>
        <taxon>Setaria</taxon>
    </lineage>
</organism>
<dbReference type="GO" id="GO:0008380">
    <property type="term" value="P:RNA splicing"/>
    <property type="evidence" value="ECO:0000318"/>
    <property type="project" value="GO_Central"/>
</dbReference>
<dbReference type="Gramene" id="KQL13649">
    <property type="protein sequence ID" value="KQL13649"/>
    <property type="gene ID" value="SETIT_024484mg"/>
</dbReference>
<dbReference type="STRING" id="4555.K3ZD51"/>
<reference evidence="2" key="3">
    <citation type="submission" date="2018-08" db="UniProtKB">
        <authorList>
            <consortium name="EnsemblPlants"/>
        </authorList>
    </citation>
    <scope>IDENTIFICATION</scope>
    <source>
        <strain evidence="2">Yugu1</strain>
    </source>
</reference>
<dbReference type="EMBL" id="AGNK02001467">
    <property type="status" value="NOT_ANNOTATED_CDS"/>
    <property type="molecule type" value="Genomic_DNA"/>
</dbReference>
<dbReference type="EMBL" id="CM003530">
    <property type="protein sequence ID" value="RCV15833.1"/>
    <property type="molecule type" value="Genomic_DNA"/>
</dbReference>
<evidence type="ECO:0000313" key="1">
    <source>
        <dbReference type="EMBL" id="RCV15833.1"/>
    </source>
</evidence>